<gene>
    <name evidence="2" type="ORF">Adu01nite_15340</name>
</gene>
<name>A0ABQ3YRH3_9ACTN</name>
<reference evidence="2 3" key="1">
    <citation type="submission" date="2021-01" db="EMBL/GenBank/DDBJ databases">
        <title>Whole genome shotgun sequence of Actinoplanes durhamensis NBRC 14914.</title>
        <authorList>
            <person name="Komaki H."/>
            <person name="Tamura T."/>
        </authorList>
    </citation>
    <scope>NUCLEOTIDE SEQUENCE [LARGE SCALE GENOMIC DNA]</scope>
    <source>
        <strain evidence="2 3">NBRC 14914</strain>
    </source>
</reference>
<proteinExistence type="predicted"/>
<keyword evidence="1" id="KW-0472">Membrane</keyword>
<feature type="transmembrane region" description="Helical" evidence="1">
    <location>
        <begin position="42"/>
        <end position="62"/>
    </location>
</feature>
<dbReference type="Proteomes" id="UP000637628">
    <property type="component" value="Unassembled WGS sequence"/>
</dbReference>
<keyword evidence="1" id="KW-1133">Transmembrane helix</keyword>
<sequence length="357" mass="36858">MNRTDESIMVALQDRADGGVHVEDLLAGALQRGQRRRLVRRTLAGSAAGVLAVAVIGAVAVFPRGGPADVAPAADPPPVSPAGRPPIAVGAPALGEGGTAGQNGLFHLDHEGTTNATWRSGAGWELMQTSGSSVVHTAIGDSTANLDKALAATGMELTPNPTSTPLIVDGKAATLVWSGMNPADGARWGYLRWQPVTGTWALVFTSFAADPGTNAATDRAKLLALTEQARFDQVYRCAVNFRLTWVPAATAITSCEFVGGAQPWARVHLSTGRATYSVNVTAAAATAAKPVNPNTDYSGTPLEYTDAGRVRRVAGAQVVTVDQGDVLLAKNDALHLAAAVQPVTATDPAGWPADPLH</sequence>
<evidence type="ECO:0000313" key="3">
    <source>
        <dbReference type="Proteomes" id="UP000637628"/>
    </source>
</evidence>
<protein>
    <submittedName>
        <fullName evidence="2">Uncharacterized protein</fullName>
    </submittedName>
</protein>
<comment type="caution">
    <text evidence="2">The sequence shown here is derived from an EMBL/GenBank/DDBJ whole genome shotgun (WGS) entry which is preliminary data.</text>
</comment>
<evidence type="ECO:0000256" key="1">
    <source>
        <dbReference type="SAM" id="Phobius"/>
    </source>
</evidence>
<dbReference type="RefSeq" id="WP_203725814.1">
    <property type="nucleotide sequence ID" value="NZ_BOML01000013.1"/>
</dbReference>
<dbReference type="EMBL" id="BOML01000013">
    <property type="protein sequence ID" value="GIE00184.1"/>
    <property type="molecule type" value="Genomic_DNA"/>
</dbReference>
<accession>A0ABQ3YRH3</accession>
<keyword evidence="1" id="KW-0812">Transmembrane</keyword>
<organism evidence="2 3">
    <name type="scientific">Paractinoplanes durhamensis</name>
    <dbReference type="NCBI Taxonomy" id="113563"/>
    <lineage>
        <taxon>Bacteria</taxon>
        <taxon>Bacillati</taxon>
        <taxon>Actinomycetota</taxon>
        <taxon>Actinomycetes</taxon>
        <taxon>Micromonosporales</taxon>
        <taxon>Micromonosporaceae</taxon>
        <taxon>Paractinoplanes</taxon>
    </lineage>
</organism>
<evidence type="ECO:0000313" key="2">
    <source>
        <dbReference type="EMBL" id="GIE00184.1"/>
    </source>
</evidence>
<keyword evidence="3" id="KW-1185">Reference proteome</keyword>